<keyword evidence="4 5" id="KW-0012">Acyltransferase</keyword>
<dbReference type="InterPro" id="IPR053710">
    <property type="entry name" value="Arylamine_NAT_domain_sf"/>
</dbReference>
<dbReference type="InterPro" id="IPR038765">
    <property type="entry name" value="Papain-like_cys_pep_sf"/>
</dbReference>
<evidence type="ECO:0000256" key="4">
    <source>
        <dbReference type="ARBA" id="ARBA00023315"/>
    </source>
</evidence>
<dbReference type="Proteomes" id="UP000261340">
    <property type="component" value="Unplaced"/>
</dbReference>
<proteinExistence type="inferred from homology"/>
<dbReference type="SUPFAM" id="SSF54001">
    <property type="entry name" value="Cysteine proteinases"/>
    <property type="match status" value="1"/>
</dbReference>
<dbReference type="FunFam" id="3.30.2140.20:FF:000001">
    <property type="entry name" value="Arylamine N-acetyltransferase 1"/>
    <property type="match status" value="1"/>
</dbReference>
<evidence type="ECO:0000313" key="6">
    <source>
        <dbReference type="Ensembl" id="ENSACIP00000002198.1"/>
    </source>
</evidence>
<evidence type="ECO:0000256" key="2">
    <source>
        <dbReference type="ARBA" id="ARBA00012701"/>
    </source>
</evidence>
<protein>
    <recommendedName>
        <fullName evidence="2">arylamine N-acetyltransferase</fullName>
        <ecNumber evidence="2">2.3.1.5</ecNumber>
    </recommendedName>
</protein>
<dbReference type="GeneTree" id="ENSGT00390000012054"/>
<dbReference type="InterPro" id="IPR001447">
    <property type="entry name" value="Arylamine_N-AcTrfase"/>
</dbReference>
<dbReference type="OMA" id="EMCQYHQ"/>
<dbReference type="PRINTS" id="PR01543">
    <property type="entry name" value="ANATRNSFRASE"/>
</dbReference>
<dbReference type="PANTHER" id="PTHR11786">
    <property type="entry name" value="N-HYDROXYARYLAMINE O-ACETYLTRANSFERASE"/>
    <property type="match status" value="1"/>
</dbReference>
<dbReference type="STRING" id="61819.ENSACIP00000002198"/>
<reference evidence="6" key="1">
    <citation type="submission" date="2025-08" db="UniProtKB">
        <authorList>
            <consortium name="Ensembl"/>
        </authorList>
    </citation>
    <scope>IDENTIFICATION</scope>
</reference>
<reference evidence="6" key="2">
    <citation type="submission" date="2025-09" db="UniProtKB">
        <authorList>
            <consortium name="Ensembl"/>
        </authorList>
    </citation>
    <scope>IDENTIFICATION</scope>
</reference>
<evidence type="ECO:0000313" key="7">
    <source>
        <dbReference type="Proteomes" id="UP000261340"/>
    </source>
</evidence>
<dbReference type="Ensembl" id="ENSACIT00000002279.1">
    <property type="protein sequence ID" value="ENSACIP00000002198.1"/>
    <property type="gene ID" value="ENSACIG00000001794.1"/>
</dbReference>
<dbReference type="GO" id="GO:0004060">
    <property type="term" value="F:arylamine N-acetyltransferase activity"/>
    <property type="evidence" value="ECO:0007669"/>
    <property type="project" value="UniProtKB-EC"/>
</dbReference>
<dbReference type="Gene3D" id="3.30.2140.20">
    <property type="match status" value="1"/>
</dbReference>
<evidence type="ECO:0000256" key="1">
    <source>
        <dbReference type="ARBA" id="ARBA00006547"/>
    </source>
</evidence>
<keyword evidence="3 5" id="KW-0808">Transferase</keyword>
<name>A0A3Q0QVX2_AMPCI</name>
<organism evidence="6 7">
    <name type="scientific">Amphilophus citrinellus</name>
    <name type="common">Midas cichlid</name>
    <name type="synonym">Cichlasoma citrinellum</name>
    <dbReference type="NCBI Taxonomy" id="61819"/>
    <lineage>
        <taxon>Eukaryota</taxon>
        <taxon>Metazoa</taxon>
        <taxon>Chordata</taxon>
        <taxon>Craniata</taxon>
        <taxon>Vertebrata</taxon>
        <taxon>Euteleostomi</taxon>
        <taxon>Actinopterygii</taxon>
        <taxon>Neopterygii</taxon>
        <taxon>Teleostei</taxon>
        <taxon>Neoteleostei</taxon>
        <taxon>Acanthomorphata</taxon>
        <taxon>Ovalentaria</taxon>
        <taxon>Cichlomorphae</taxon>
        <taxon>Cichliformes</taxon>
        <taxon>Cichlidae</taxon>
        <taxon>New World cichlids</taxon>
        <taxon>Cichlasomatinae</taxon>
        <taxon>Heroini</taxon>
        <taxon>Amphilophus</taxon>
    </lineage>
</organism>
<sequence length="281" mass="31920">MDLEKYLARIGFRGPAEPSLELLRSVHTCHLMSVPFEDLTVHSGGRVQLKLPLLYDKIVNHRRGGFCFENNGLFSWLLTKLGFQVTVLSGQVKNSFTGYYGPPFDHLILLVELEGRRWLCDVGFGVPGFSVPLSLDTEDPQEQGHRVYRISKDMGIHFLEWQKEENRGVAGDWHEIYKFTLDPRCLEDFAEMCQYHQSSPSSIFFCKSLCTVLRPGGRLTYIGHRLIATTFPSEERGHVVETVTDLKDEEIPGVLAEKFGIVLHSPLIAKDEKITPPPVIY</sequence>
<comment type="similarity">
    <text evidence="1 5">Belongs to the arylamine N-acetyltransferase family.</text>
</comment>
<evidence type="ECO:0000256" key="5">
    <source>
        <dbReference type="RuleBase" id="RU003452"/>
    </source>
</evidence>
<keyword evidence="7" id="KW-1185">Reference proteome</keyword>
<dbReference type="Pfam" id="PF00797">
    <property type="entry name" value="Acetyltransf_2"/>
    <property type="match status" value="1"/>
</dbReference>
<accession>A0A3Q0QVX2</accession>
<dbReference type="AlphaFoldDB" id="A0A3Q0QVX2"/>
<dbReference type="PANTHER" id="PTHR11786:SF3">
    <property type="entry name" value="ARYLAMINE N-ACETYLTRANSFERASE"/>
    <property type="match status" value="1"/>
</dbReference>
<dbReference type="EC" id="2.3.1.5" evidence="2"/>
<evidence type="ECO:0000256" key="3">
    <source>
        <dbReference type="ARBA" id="ARBA00022679"/>
    </source>
</evidence>